<sequence length="237" mass="24107">MSVAIVGATGAIGSSIARRVLARGGTPWLIGRNADALQSLSQTLNGAPFTVADARQAEQMGDALAPDLPADLKGFAYCAGDIALKPFKRAEPADFRACFELHVVGAAAALRSVEAPLKKNGGSVVLFSSVAVQQGFTNHAIISSAKGAIEGMTRALAAEFAPSVRVNAIAPSISHSAMAAPMLGKESMRNTLAKSHPLGRVGEADDSAALASFLLSDEAGWVTGQVIGVDGGRAAVA</sequence>
<dbReference type="CDD" id="cd05233">
    <property type="entry name" value="SDR_c"/>
    <property type="match status" value="1"/>
</dbReference>
<dbReference type="Gene3D" id="3.40.50.720">
    <property type="entry name" value="NAD(P)-binding Rossmann-like Domain"/>
    <property type="match status" value="1"/>
</dbReference>
<evidence type="ECO:0000256" key="1">
    <source>
        <dbReference type="ARBA" id="ARBA00006484"/>
    </source>
</evidence>
<dbReference type="PANTHER" id="PTHR43477">
    <property type="entry name" value="DIHYDROANTICAPSIN 7-DEHYDROGENASE"/>
    <property type="match status" value="1"/>
</dbReference>
<proteinExistence type="inferred from homology"/>
<evidence type="ECO:0008006" key="4">
    <source>
        <dbReference type="Google" id="ProtNLM"/>
    </source>
</evidence>
<dbReference type="InterPro" id="IPR051122">
    <property type="entry name" value="SDR_DHRS6-like"/>
</dbReference>
<dbReference type="AlphaFoldDB" id="A0A6T0GGX3"/>
<protein>
    <recommendedName>
        <fullName evidence="4">Short chain dehydrogenase</fullName>
    </recommendedName>
</protein>
<keyword evidence="2" id="KW-0560">Oxidoreductase</keyword>
<organism evidence="3">
    <name type="scientific">Emiliania huxleyi</name>
    <name type="common">Coccolithophore</name>
    <name type="synonym">Pontosphaera huxleyi</name>
    <dbReference type="NCBI Taxonomy" id="2903"/>
    <lineage>
        <taxon>Eukaryota</taxon>
        <taxon>Haptista</taxon>
        <taxon>Haptophyta</taxon>
        <taxon>Prymnesiophyceae</taxon>
        <taxon>Isochrysidales</taxon>
        <taxon>Noelaerhabdaceae</taxon>
        <taxon>Emiliania</taxon>
    </lineage>
</organism>
<reference evidence="3" key="1">
    <citation type="submission" date="2021-01" db="EMBL/GenBank/DDBJ databases">
        <authorList>
            <person name="Corre E."/>
            <person name="Pelletier E."/>
            <person name="Niang G."/>
            <person name="Scheremetjew M."/>
            <person name="Finn R."/>
            <person name="Kale V."/>
            <person name="Holt S."/>
            <person name="Cochrane G."/>
            <person name="Meng A."/>
            <person name="Brown T."/>
            <person name="Cohen L."/>
        </authorList>
    </citation>
    <scope>NUCLEOTIDE SEQUENCE</scope>
    <source>
        <strain evidence="3">379</strain>
    </source>
</reference>
<dbReference type="SUPFAM" id="SSF51735">
    <property type="entry name" value="NAD(P)-binding Rossmann-fold domains"/>
    <property type="match status" value="1"/>
</dbReference>
<dbReference type="GO" id="GO:0016491">
    <property type="term" value="F:oxidoreductase activity"/>
    <property type="evidence" value="ECO:0007669"/>
    <property type="project" value="UniProtKB-KW"/>
</dbReference>
<gene>
    <name evidence="3" type="ORF">EHUX00137_LOCUS25628</name>
</gene>
<name>A0A6T0GGX3_EMIHU</name>
<dbReference type="Pfam" id="PF13561">
    <property type="entry name" value="adh_short_C2"/>
    <property type="match status" value="1"/>
</dbReference>
<dbReference type="PANTHER" id="PTHR43477:SF1">
    <property type="entry name" value="DIHYDROANTICAPSIN 7-DEHYDROGENASE"/>
    <property type="match status" value="1"/>
</dbReference>
<accession>A0A6T0GGX3</accession>
<dbReference type="InterPro" id="IPR036291">
    <property type="entry name" value="NAD(P)-bd_dom_sf"/>
</dbReference>
<comment type="similarity">
    <text evidence="1">Belongs to the short-chain dehydrogenases/reductases (SDR) family.</text>
</comment>
<evidence type="ECO:0000313" key="3">
    <source>
        <dbReference type="EMBL" id="CAE0562840.1"/>
    </source>
</evidence>
<dbReference type="PRINTS" id="PR00081">
    <property type="entry name" value="GDHRDH"/>
</dbReference>
<dbReference type="InterPro" id="IPR002347">
    <property type="entry name" value="SDR_fam"/>
</dbReference>
<evidence type="ECO:0000256" key="2">
    <source>
        <dbReference type="ARBA" id="ARBA00023002"/>
    </source>
</evidence>
<dbReference type="EMBL" id="HBIR01032945">
    <property type="protein sequence ID" value="CAE0562840.1"/>
    <property type="molecule type" value="Transcribed_RNA"/>
</dbReference>